<accession>A0A834JN81</accession>
<evidence type="ECO:0000256" key="1">
    <source>
        <dbReference type="SAM" id="MobiDB-lite"/>
    </source>
</evidence>
<protein>
    <submittedName>
        <fullName evidence="2">Uncharacterized protein</fullName>
    </submittedName>
</protein>
<proteinExistence type="predicted"/>
<name>A0A834JN81_VESVU</name>
<organism evidence="2 3">
    <name type="scientific">Vespula vulgaris</name>
    <name type="common">Yellow jacket</name>
    <name type="synonym">Wasp</name>
    <dbReference type="NCBI Taxonomy" id="7454"/>
    <lineage>
        <taxon>Eukaryota</taxon>
        <taxon>Metazoa</taxon>
        <taxon>Ecdysozoa</taxon>
        <taxon>Arthropoda</taxon>
        <taxon>Hexapoda</taxon>
        <taxon>Insecta</taxon>
        <taxon>Pterygota</taxon>
        <taxon>Neoptera</taxon>
        <taxon>Endopterygota</taxon>
        <taxon>Hymenoptera</taxon>
        <taxon>Apocrita</taxon>
        <taxon>Aculeata</taxon>
        <taxon>Vespoidea</taxon>
        <taxon>Vespidae</taxon>
        <taxon>Vespinae</taxon>
        <taxon>Vespula</taxon>
    </lineage>
</organism>
<dbReference type="EMBL" id="JACSEA010000010">
    <property type="protein sequence ID" value="KAF7391222.1"/>
    <property type="molecule type" value="Genomic_DNA"/>
</dbReference>
<gene>
    <name evidence="2" type="ORF">HZH66_009702</name>
</gene>
<feature type="region of interest" description="Disordered" evidence="1">
    <location>
        <begin position="85"/>
        <end position="121"/>
    </location>
</feature>
<evidence type="ECO:0000313" key="2">
    <source>
        <dbReference type="EMBL" id="KAF7391222.1"/>
    </source>
</evidence>
<evidence type="ECO:0000313" key="3">
    <source>
        <dbReference type="Proteomes" id="UP000614350"/>
    </source>
</evidence>
<dbReference type="AlphaFoldDB" id="A0A834JN81"/>
<comment type="caution">
    <text evidence="2">The sequence shown here is derived from an EMBL/GenBank/DDBJ whole genome shotgun (WGS) entry which is preliminary data.</text>
</comment>
<keyword evidence="3" id="KW-1185">Reference proteome</keyword>
<reference evidence="2" key="1">
    <citation type="journal article" date="2020" name="G3 (Bethesda)">
        <title>High-Quality Assemblies for Three Invasive Social Wasps from the &lt;i&gt;Vespula&lt;/i&gt; Genus.</title>
        <authorList>
            <person name="Harrop T.W.R."/>
            <person name="Guhlin J."/>
            <person name="McLaughlin G.M."/>
            <person name="Permina E."/>
            <person name="Stockwell P."/>
            <person name="Gilligan J."/>
            <person name="Le Lec M.F."/>
            <person name="Gruber M.A.M."/>
            <person name="Quinn O."/>
            <person name="Lovegrove M."/>
            <person name="Duncan E.J."/>
            <person name="Remnant E.J."/>
            <person name="Van Eeckhoven J."/>
            <person name="Graham B."/>
            <person name="Knapp R.A."/>
            <person name="Langford K.W."/>
            <person name="Kronenberg Z."/>
            <person name="Press M.O."/>
            <person name="Eacker S.M."/>
            <person name="Wilson-Rankin E.E."/>
            <person name="Purcell J."/>
            <person name="Lester P.J."/>
            <person name="Dearden P.K."/>
        </authorList>
    </citation>
    <scope>NUCLEOTIDE SEQUENCE</scope>
    <source>
        <strain evidence="2">Marl-1</strain>
    </source>
</reference>
<sequence length="121" mass="13177">MSEKGLGMAVMGEVVGVGEVEEEEEEKEKEGRPTSAVADDTPIPARPLLSLNDVSSKPVLTNYADGIPIICTEWRRVIVCIVVPAGTQPDGNEGGEDEEDDEEVEEEEEEEEDVEKGEEEC</sequence>
<feature type="region of interest" description="Disordered" evidence="1">
    <location>
        <begin position="1"/>
        <end position="49"/>
    </location>
</feature>
<dbReference type="Proteomes" id="UP000614350">
    <property type="component" value="Unassembled WGS sequence"/>
</dbReference>
<feature type="compositionally biased region" description="Acidic residues" evidence="1">
    <location>
        <begin position="93"/>
        <end position="121"/>
    </location>
</feature>